<reference evidence="1 2" key="2">
    <citation type="submission" date="2018-03" db="EMBL/GenBank/DDBJ databases">
        <authorList>
            <person name="Keele B.F."/>
        </authorList>
    </citation>
    <scope>NUCLEOTIDE SEQUENCE [LARGE SCALE GENOMIC DNA]</scope>
    <source>
        <strain evidence="1 2">D13</strain>
    </source>
</reference>
<accession>A0A2P1PSE9</accession>
<keyword evidence="2" id="KW-1185">Reference proteome</keyword>
<dbReference type="Proteomes" id="UP000241074">
    <property type="component" value="Chromosome"/>
</dbReference>
<dbReference type="AlphaFoldDB" id="A0A2P1PSE9"/>
<dbReference type="KEGG" id="xba:C7S18_11340"/>
<reference evidence="1 2" key="1">
    <citation type="submission" date="2018-03" db="EMBL/GenBank/DDBJ databases">
        <title>Ahniella affigens gen. nov., sp. nov., a gammaproteobacterium isolated from sandy soil near a stream.</title>
        <authorList>
            <person name="Ko Y."/>
            <person name="Kim J.-H."/>
        </authorList>
    </citation>
    <scope>NUCLEOTIDE SEQUENCE [LARGE SCALE GENOMIC DNA]</scope>
    <source>
        <strain evidence="1 2">D13</strain>
    </source>
</reference>
<sequence length="82" mass="9062">MTAMGWLGIAVRLTPWVDRFVNGGCRSFARLPWTADQVRGDDNSGVVIRVAADAVVDKSVTGLQVVLRRIALGPDFRRDDDY</sequence>
<organism evidence="1 2">
    <name type="scientific">Ahniella affigens</name>
    <dbReference type="NCBI Taxonomy" id="2021234"/>
    <lineage>
        <taxon>Bacteria</taxon>
        <taxon>Pseudomonadati</taxon>
        <taxon>Pseudomonadota</taxon>
        <taxon>Gammaproteobacteria</taxon>
        <taxon>Lysobacterales</taxon>
        <taxon>Rhodanobacteraceae</taxon>
        <taxon>Ahniella</taxon>
    </lineage>
</organism>
<gene>
    <name evidence="1" type="ORF">C7S18_11340</name>
</gene>
<dbReference type="EMBL" id="CP027860">
    <property type="protein sequence ID" value="AVP97754.1"/>
    <property type="molecule type" value="Genomic_DNA"/>
</dbReference>
<evidence type="ECO:0000313" key="1">
    <source>
        <dbReference type="EMBL" id="AVP97754.1"/>
    </source>
</evidence>
<name>A0A2P1PSE9_9GAMM</name>
<evidence type="ECO:0000313" key="2">
    <source>
        <dbReference type="Proteomes" id="UP000241074"/>
    </source>
</evidence>
<proteinExistence type="predicted"/>
<protein>
    <submittedName>
        <fullName evidence="1">Uncharacterized protein</fullName>
    </submittedName>
</protein>